<evidence type="ECO:0000256" key="1">
    <source>
        <dbReference type="ARBA" id="ARBA00004429"/>
    </source>
</evidence>
<gene>
    <name evidence="11" type="ORF">MGEO_02625</name>
</gene>
<name>A0A1X4NR79_9RHOB</name>
<comment type="similarity">
    <text evidence="8 9">Belongs to the TRAP transporter small permease family.</text>
</comment>
<evidence type="ECO:0000259" key="10">
    <source>
        <dbReference type="Pfam" id="PF04290"/>
    </source>
</evidence>
<protein>
    <recommendedName>
        <fullName evidence="9">TRAP transporter small permease protein</fullName>
    </recommendedName>
</protein>
<keyword evidence="2 9" id="KW-0813">Transport</keyword>
<dbReference type="OrthoDB" id="6116361at2"/>
<feature type="transmembrane region" description="Helical" evidence="9">
    <location>
        <begin position="32"/>
        <end position="50"/>
    </location>
</feature>
<proteinExistence type="inferred from homology"/>
<dbReference type="Proteomes" id="UP000193926">
    <property type="component" value="Unassembled WGS sequence"/>
</dbReference>
<evidence type="ECO:0000256" key="8">
    <source>
        <dbReference type="ARBA" id="ARBA00038436"/>
    </source>
</evidence>
<dbReference type="GO" id="GO:0005886">
    <property type="term" value="C:plasma membrane"/>
    <property type="evidence" value="ECO:0007669"/>
    <property type="project" value="UniProtKB-SubCell"/>
</dbReference>
<evidence type="ECO:0000256" key="3">
    <source>
        <dbReference type="ARBA" id="ARBA00022475"/>
    </source>
</evidence>
<dbReference type="Pfam" id="PF04290">
    <property type="entry name" value="DctQ"/>
    <property type="match status" value="1"/>
</dbReference>
<keyword evidence="12" id="KW-1185">Reference proteome</keyword>
<comment type="function">
    <text evidence="9">Part of the tripartite ATP-independent periplasmic (TRAP) transport system.</text>
</comment>
<evidence type="ECO:0000256" key="9">
    <source>
        <dbReference type="RuleBase" id="RU369079"/>
    </source>
</evidence>
<keyword evidence="5 9" id="KW-0812">Transmembrane</keyword>
<keyword evidence="6 9" id="KW-1133">Transmembrane helix</keyword>
<comment type="caution">
    <text evidence="11">The sequence shown here is derived from an EMBL/GenBank/DDBJ whole genome shotgun (WGS) entry which is preliminary data.</text>
</comment>
<dbReference type="PANTHER" id="PTHR35011">
    <property type="entry name" value="2,3-DIKETO-L-GULONATE TRAP TRANSPORTER SMALL PERMEASE PROTEIN YIAM"/>
    <property type="match status" value="1"/>
</dbReference>
<evidence type="ECO:0000313" key="12">
    <source>
        <dbReference type="Proteomes" id="UP000193926"/>
    </source>
</evidence>
<feature type="transmembrane region" description="Helical" evidence="9">
    <location>
        <begin position="62"/>
        <end position="81"/>
    </location>
</feature>
<dbReference type="InterPro" id="IPR055348">
    <property type="entry name" value="DctQ"/>
</dbReference>
<dbReference type="STRING" id="1123756.MGEO_02625"/>
<keyword evidence="7 9" id="KW-0472">Membrane</keyword>
<feature type="transmembrane region" description="Helical" evidence="9">
    <location>
        <begin position="176"/>
        <end position="196"/>
    </location>
</feature>
<dbReference type="EMBL" id="JFKC01000001">
    <property type="protein sequence ID" value="OSQ53449.1"/>
    <property type="molecule type" value="Genomic_DNA"/>
</dbReference>
<dbReference type="PANTHER" id="PTHR35011:SF2">
    <property type="entry name" value="2,3-DIKETO-L-GULONATE TRAP TRANSPORTER SMALL PERMEASE PROTEIN YIAM"/>
    <property type="match status" value="1"/>
</dbReference>
<comment type="caution">
    <text evidence="9">Lacks conserved residue(s) required for the propagation of feature annotation.</text>
</comment>
<feature type="transmembrane region" description="Helical" evidence="9">
    <location>
        <begin position="96"/>
        <end position="113"/>
    </location>
</feature>
<reference evidence="11 12" key="1">
    <citation type="submission" date="2014-03" db="EMBL/GenBank/DDBJ databases">
        <title>The draft genome sequence of Marivita geojedonensis KCTC 23882.</title>
        <authorList>
            <person name="Lai Q."/>
            <person name="Shao Z."/>
        </authorList>
    </citation>
    <scope>NUCLEOTIDE SEQUENCE [LARGE SCALE GENOMIC DNA]</scope>
    <source>
        <strain evidence="11 12">DPG-138</strain>
    </source>
</reference>
<accession>A0A1X4NR79</accession>
<dbReference type="GO" id="GO:0015740">
    <property type="term" value="P:C4-dicarboxylate transport"/>
    <property type="evidence" value="ECO:0007669"/>
    <property type="project" value="TreeGrafter"/>
</dbReference>
<dbReference type="GO" id="GO:0022857">
    <property type="term" value="F:transmembrane transporter activity"/>
    <property type="evidence" value="ECO:0007669"/>
    <property type="project" value="UniProtKB-UniRule"/>
</dbReference>
<sequence>MSIWSDLGTLVAAFASQDSFEIRQALRSDTSWIFGAVFLIISGTLLAWVYQRVPVIERYFERTVMVTSYLAIALIIFWGVIDRFIFSNQQPWSTTIPPLLFMIMAWFGAAYNIRVRTHLSFSEFRTAMPRTAQFLCLWLDFFLWFGFALIMFVTTMRLVALSASNFQIVLGTDNTMQWWFLIAAPIAATLMAARAVENIQDDVKNYRSGQPLIRQAVIGGDT</sequence>
<organism evidence="11 12">
    <name type="scientific">Marivita geojedonensis</name>
    <dbReference type="NCBI Taxonomy" id="1123756"/>
    <lineage>
        <taxon>Bacteria</taxon>
        <taxon>Pseudomonadati</taxon>
        <taxon>Pseudomonadota</taxon>
        <taxon>Alphaproteobacteria</taxon>
        <taxon>Rhodobacterales</taxon>
        <taxon>Roseobacteraceae</taxon>
        <taxon>Marivita</taxon>
    </lineage>
</organism>
<evidence type="ECO:0000256" key="5">
    <source>
        <dbReference type="ARBA" id="ARBA00022692"/>
    </source>
</evidence>
<evidence type="ECO:0000256" key="2">
    <source>
        <dbReference type="ARBA" id="ARBA00022448"/>
    </source>
</evidence>
<dbReference type="RefSeq" id="WP_085635126.1">
    <property type="nucleotide sequence ID" value="NZ_JFKC01000001.1"/>
</dbReference>
<evidence type="ECO:0000256" key="7">
    <source>
        <dbReference type="ARBA" id="ARBA00023136"/>
    </source>
</evidence>
<comment type="subunit">
    <text evidence="9">The complex comprises the extracytoplasmic solute receptor protein and the two transmembrane proteins.</text>
</comment>
<dbReference type="InterPro" id="IPR007387">
    <property type="entry name" value="TRAP_DctQ"/>
</dbReference>
<feature type="domain" description="Tripartite ATP-independent periplasmic transporters DctQ component" evidence="10">
    <location>
        <begin position="72"/>
        <end position="203"/>
    </location>
</feature>
<dbReference type="AlphaFoldDB" id="A0A1X4NR79"/>
<comment type="subcellular location">
    <subcellularLocation>
        <location evidence="1 9">Cell inner membrane</location>
        <topology evidence="1 9">Multi-pass membrane protein</topology>
    </subcellularLocation>
</comment>
<evidence type="ECO:0000313" key="11">
    <source>
        <dbReference type="EMBL" id="OSQ53449.1"/>
    </source>
</evidence>
<feature type="transmembrane region" description="Helical" evidence="9">
    <location>
        <begin position="134"/>
        <end position="156"/>
    </location>
</feature>
<keyword evidence="3" id="KW-1003">Cell membrane</keyword>
<evidence type="ECO:0000256" key="6">
    <source>
        <dbReference type="ARBA" id="ARBA00022989"/>
    </source>
</evidence>
<keyword evidence="4 9" id="KW-0997">Cell inner membrane</keyword>
<evidence type="ECO:0000256" key="4">
    <source>
        <dbReference type="ARBA" id="ARBA00022519"/>
    </source>
</evidence>